<evidence type="ECO:0000313" key="4">
    <source>
        <dbReference type="Proteomes" id="UP001266305"/>
    </source>
</evidence>
<accession>A0ABQ9UB75</accession>
<evidence type="ECO:0000256" key="1">
    <source>
        <dbReference type="SAM" id="MobiDB-lite"/>
    </source>
</evidence>
<protein>
    <submittedName>
        <fullName evidence="3">Uncharacterized protein</fullName>
    </submittedName>
</protein>
<proteinExistence type="predicted"/>
<keyword evidence="2" id="KW-0812">Transmembrane</keyword>
<organism evidence="3 4">
    <name type="scientific">Saguinus oedipus</name>
    <name type="common">Cotton-top tamarin</name>
    <name type="synonym">Oedipomidas oedipus</name>
    <dbReference type="NCBI Taxonomy" id="9490"/>
    <lineage>
        <taxon>Eukaryota</taxon>
        <taxon>Metazoa</taxon>
        <taxon>Chordata</taxon>
        <taxon>Craniata</taxon>
        <taxon>Vertebrata</taxon>
        <taxon>Euteleostomi</taxon>
        <taxon>Mammalia</taxon>
        <taxon>Eutheria</taxon>
        <taxon>Euarchontoglires</taxon>
        <taxon>Primates</taxon>
        <taxon>Haplorrhini</taxon>
        <taxon>Platyrrhini</taxon>
        <taxon>Cebidae</taxon>
        <taxon>Callitrichinae</taxon>
        <taxon>Saguinus</taxon>
    </lineage>
</organism>
<name>A0ABQ9UB75_SAGOE</name>
<dbReference type="Proteomes" id="UP001266305">
    <property type="component" value="Unassembled WGS sequence"/>
</dbReference>
<dbReference type="EMBL" id="JASSZA010000014">
    <property type="protein sequence ID" value="KAK2094317.1"/>
    <property type="molecule type" value="Genomic_DNA"/>
</dbReference>
<sequence length="79" mass="8849">MQTITTAPEASGPEAKVQEEEHDLVDDDITTDYRSRRKIILYRLHSLVVIPVVSSMMLRVSEASSSPFTLINSCLMTSH</sequence>
<gene>
    <name evidence="3" type="ORF">P7K49_028055</name>
</gene>
<evidence type="ECO:0000256" key="2">
    <source>
        <dbReference type="SAM" id="Phobius"/>
    </source>
</evidence>
<comment type="caution">
    <text evidence="3">The sequence shown here is derived from an EMBL/GenBank/DDBJ whole genome shotgun (WGS) entry which is preliminary data.</text>
</comment>
<reference evidence="3 4" key="1">
    <citation type="submission" date="2023-05" db="EMBL/GenBank/DDBJ databases">
        <title>B98-5 Cell Line De Novo Hybrid Assembly: An Optical Mapping Approach.</title>
        <authorList>
            <person name="Kananen K."/>
            <person name="Auerbach J.A."/>
            <person name="Kautto E."/>
            <person name="Blachly J.S."/>
        </authorList>
    </citation>
    <scope>NUCLEOTIDE SEQUENCE [LARGE SCALE GENOMIC DNA]</scope>
    <source>
        <strain evidence="3">B95-8</strain>
        <tissue evidence="3">Cell line</tissue>
    </source>
</reference>
<feature type="region of interest" description="Disordered" evidence="1">
    <location>
        <begin position="1"/>
        <end position="22"/>
    </location>
</feature>
<keyword evidence="4" id="KW-1185">Reference proteome</keyword>
<evidence type="ECO:0000313" key="3">
    <source>
        <dbReference type="EMBL" id="KAK2094317.1"/>
    </source>
</evidence>
<keyword evidence="2" id="KW-1133">Transmembrane helix</keyword>
<keyword evidence="2" id="KW-0472">Membrane</keyword>
<feature type="transmembrane region" description="Helical" evidence="2">
    <location>
        <begin position="40"/>
        <end position="58"/>
    </location>
</feature>